<evidence type="ECO:0000256" key="6">
    <source>
        <dbReference type="ARBA" id="ARBA00023136"/>
    </source>
</evidence>
<evidence type="ECO:0000256" key="4">
    <source>
        <dbReference type="ARBA" id="ARBA00022692"/>
    </source>
</evidence>
<evidence type="ECO:0000256" key="2">
    <source>
        <dbReference type="ARBA" id="ARBA00022448"/>
    </source>
</evidence>
<feature type="transmembrane region" description="Helical" evidence="7">
    <location>
        <begin position="115"/>
        <end position="134"/>
    </location>
</feature>
<dbReference type="InterPro" id="IPR036259">
    <property type="entry name" value="MFS_trans_sf"/>
</dbReference>
<dbReference type="Pfam" id="PF07690">
    <property type="entry name" value="MFS_1"/>
    <property type="match status" value="2"/>
</dbReference>
<feature type="transmembrane region" description="Helical" evidence="7">
    <location>
        <begin position="270"/>
        <end position="295"/>
    </location>
</feature>
<keyword evidence="4 7" id="KW-0812">Transmembrane</keyword>
<dbReference type="EMBL" id="BLTE01000017">
    <property type="protein sequence ID" value="GFK95489.1"/>
    <property type="molecule type" value="Genomic_DNA"/>
</dbReference>
<feature type="transmembrane region" description="Helical" evidence="7">
    <location>
        <begin position="229"/>
        <end position="249"/>
    </location>
</feature>
<proteinExistence type="predicted"/>
<feature type="transmembrane region" description="Helical" evidence="7">
    <location>
        <begin position="440"/>
        <end position="462"/>
    </location>
</feature>
<feature type="transmembrane region" description="Helical" evidence="7">
    <location>
        <begin position="359"/>
        <end position="378"/>
    </location>
</feature>
<feature type="transmembrane region" description="Helical" evidence="7">
    <location>
        <begin position="204"/>
        <end position="223"/>
    </location>
</feature>
<dbReference type="PANTHER" id="PTHR42718:SF46">
    <property type="entry name" value="BLR6921 PROTEIN"/>
    <property type="match status" value="1"/>
</dbReference>
<dbReference type="PRINTS" id="PR01036">
    <property type="entry name" value="TCRTETB"/>
</dbReference>
<feature type="transmembrane region" description="Helical" evidence="7">
    <location>
        <begin position="334"/>
        <end position="353"/>
    </location>
</feature>
<feature type="transmembrane region" description="Helical" evidence="7">
    <location>
        <begin position="307"/>
        <end position="327"/>
    </location>
</feature>
<name>A0A6V8LZP4_9BACT</name>
<keyword evidence="6 7" id="KW-0472">Membrane</keyword>
<dbReference type="GO" id="GO:0022857">
    <property type="term" value="F:transmembrane transporter activity"/>
    <property type="evidence" value="ECO:0007669"/>
    <property type="project" value="InterPro"/>
</dbReference>
<feature type="transmembrane region" description="Helical" evidence="7">
    <location>
        <begin position="52"/>
        <end position="74"/>
    </location>
</feature>
<evidence type="ECO:0000313" key="10">
    <source>
        <dbReference type="Proteomes" id="UP000494245"/>
    </source>
</evidence>
<gene>
    <name evidence="9" type="primary">ribZ_2</name>
    <name evidence="9" type="ORF">NNJEOMEG_03354</name>
</gene>
<keyword evidence="3" id="KW-1003">Cell membrane</keyword>
<keyword evidence="2" id="KW-0813">Transport</keyword>
<feature type="transmembrane region" description="Helical" evidence="7">
    <location>
        <begin position="172"/>
        <end position="192"/>
    </location>
</feature>
<evidence type="ECO:0000313" key="9">
    <source>
        <dbReference type="EMBL" id="GFK95489.1"/>
    </source>
</evidence>
<accession>A0A6V8LZP4</accession>
<dbReference type="PROSITE" id="PS50850">
    <property type="entry name" value="MFS"/>
    <property type="match status" value="1"/>
</dbReference>
<protein>
    <submittedName>
        <fullName evidence="9">Riboflavin transporter RibZ</fullName>
    </submittedName>
</protein>
<dbReference type="InterPro" id="IPR004638">
    <property type="entry name" value="EmrB-like"/>
</dbReference>
<dbReference type="RefSeq" id="WP_173086532.1">
    <property type="nucleotide sequence ID" value="NZ_BLTE01000017.1"/>
</dbReference>
<dbReference type="SUPFAM" id="SSF103473">
    <property type="entry name" value="MFS general substrate transporter"/>
    <property type="match status" value="1"/>
</dbReference>
<comment type="subcellular location">
    <subcellularLocation>
        <location evidence="1">Cell membrane</location>
        <topology evidence="1">Multi-pass membrane protein</topology>
    </subcellularLocation>
</comment>
<evidence type="ECO:0000256" key="5">
    <source>
        <dbReference type="ARBA" id="ARBA00022989"/>
    </source>
</evidence>
<comment type="caution">
    <text evidence="9">The sequence shown here is derived from an EMBL/GenBank/DDBJ whole genome shotgun (WGS) entry which is preliminary data.</text>
</comment>
<dbReference type="PANTHER" id="PTHR42718">
    <property type="entry name" value="MAJOR FACILITATOR SUPERFAMILY MULTIDRUG TRANSPORTER MFSC"/>
    <property type="match status" value="1"/>
</dbReference>
<dbReference type="InterPro" id="IPR020846">
    <property type="entry name" value="MFS_dom"/>
</dbReference>
<dbReference type="Gene3D" id="1.20.1720.10">
    <property type="entry name" value="Multidrug resistance protein D"/>
    <property type="match status" value="1"/>
</dbReference>
<feature type="transmembrane region" description="Helical" evidence="7">
    <location>
        <begin position="399"/>
        <end position="420"/>
    </location>
</feature>
<feature type="transmembrane region" description="Helical" evidence="7">
    <location>
        <begin position="86"/>
        <end position="109"/>
    </location>
</feature>
<reference evidence="9 10" key="2">
    <citation type="submission" date="2020-05" db="EMBL/GenBank/DDBJ databases">
        <title>Draft genome sequence of Desulfovibrio sp. strainFSS-1.</title>
        <authorList>
            <person name="Shimoshige H."/>
            <person name="Kobayashi H."/>
            <person name="Maekawa T."/>
        </authorList>
    </citation>
    <scope>NUCLEOTIDE SEQUENCE [LARGE SCALE GENOMIC DNA]</scope>
    <source>
        <strain evidence="9 10">SIID29052-01</strain>
    </source>
</reference>
<feature type="domain" description="Major facilitator superfamily (MFS) profile" evidence="8">
    <location>
        <begin position="17"/>
        <end position="468"/>
    </location>
</feature>
<keyword evidence="10" id="KW-1185">Reference proteome</keyword>
<dbReference type="AlphaFoldDB" id="A0A6V8LZP4"/>
<keyword evidence="5 7" id="KW-1133">Transmembrane helix</keyword>
<dbReference type="Proteomes" id="UP000494245">
    <property type="component" value="Unassembled WGS sequence"/>
</dbReference>
<sequence length="471" mass="48121">MTGTPPPNPFAAKPWACLGVAATGTFMATLDGGIVNVALPTIAQGFGADLPVAQWAVTVYLLVIACLLPAFGRLGDMHGRRRKYRAGFLIFAGASALCGAAGSMGWLIAGRALQAVGAALLMANGPAIVVMSFPGPERGRALGMIGMVVSLGSLAGPSLGGLLVDLFGWPSIFYVNLPVGLAGAFFAGRILPDDRRETHERFDLPGAALYAVGVVFLLTAVTHGGRWGWSFPGTLACFGVAAAGLALFLHRQARVAHPVVDLSLFRIPELALGNLASLLAFMALLANAVLLPFFLARVVGLGPGETGLVMAVLPLAMSFVAPLSGFASEKVSHALLTGAGMACVAGGLYSQTLLAASAGFWRCAAGQAILGVGFGLFLSPNNNAVLGSAPRAKSGVAGAVMALVRNLGMVCGIAVATAVYEAWRNASLASGHGETEAFHAGFDAALTTAACLALAGMLLSVFRALRKPPKR</sequence>
<dbReference type="InterPro" id="IPR011701">
    <property type="entry name" value="MFS"/>
</dbReference>
<reference evidence="9 10" key="1">
    <citation type="submission" date="2020-04" db="EMBL/GenBank/DDBJ databases">
        <authorList>
            <consortium name="Desulfovibrio sp. FSS-1 genome sequencing consortium"/>
            <person name="Shimoshige H."/>
            <person name="Kobayashi H."/>
            <person name="Maekawa T."/>
        </authorList>
    </citation>
    <scope>NUCLEOTIDE SEQUENCE [LARGE SCALE GENOMIC DNA]</scope>
    <source>
        <strain evidence="9 10">SIID29052-01</strain>
    </source>
</reference>
<evidence type="ECO:0000256" key="3">
    <source>
        <dbReference type="ARBA" id="ARBA00022475"/>
    </source>
</evidence>
<dbReference type="NCBIfam" id="TIGR00711">
    <property type="entry name" value="efflux_EmrB"/>
    <property type="match status" value="1"/>
</dbReference>
<dbReference type="CDD" id="cd17321">
    <property type="entry name" value="MFS_MMR_MDR_like"/>
    <property type="match status" value="1"/>
</dbReference>
<dbReference type="Gene3D" id="1.20.1250.20">
    <property type="entry name" value="MFS general substrate transporter like domains"/>
    <property type="match status" value="1"/>
</dbReference>
<evidence type="ECO:0000256" key="7">
    <source>
        <dbReference type="SAM" id="Phobius"/>
    </source>
</evidence>
<organism evidence="9 10">
    <name type="scientific">Fundidesulfovibrio magnetotacticus</name>
    <dbReference type="NCBI Taxonomy" id="2730080"/>
    <lineage>
        <taxon>Bacteria</taxon>
        <taxon>Pseudomonadati</taxon>
        <taxon>Thermodesulfobacteriota</taxon>
        <taxon>Desulfovibrionia</taxon>
        <taxon>Desulfovibrionales</taxon>
        <taxon>Desulfovibrionaceae</taxon>
        <taxon>Fundidesulfovibrio</taxon>
    </lineage>
</organism>
<evidence type="ECO:0000259" key="8">
    <source>
        <dbReference type="PROSITE" id="PS50850"/>
    </source>
</evidence>
<feature type="transmembrane region" description="Helical" evidence="7">
    <location>
        <begin position="141"/>
        <end position="160"/>
    </location>
</feature>
<dbReference type="GO" id="GO:0005886">
    <property type="term" value="C:plasma membrane"/>
    <property type="evidence" value="ECO:0007669"/>
    <property type="project" value="UniProtKB-SubCell"/>
</dbReference>
<evidence type="ECO:0000256" key="1">
    <source>
        <dbReference type="ARBA" id="ARBA00004651"/>
    </source>
</evidence>